<dbReference type="Pfam" id="PF01648">
    <property type="entry name" value="ACPS"/>
    <property type="match status" value="1"/>
</dbReference>
<dbReference type="GO" id="GO:0019878">
    <property type="term" value="P:lysine biosynthetic process via aminoadipic acid"/>
    <property type="evidence" value="ECO:0007669"/>
    <property type="project" value="TreeGrafter"/>
</dbReference>
<sequence length="208" mass="24205">MVRAWIADVTPLCEDRCYREYYDRLPDFRKEKADALRAVEMKVQSVGAWMLWEKIRALHGLHSGAAFNLSHSGTYVMCAAELDGSSERVGCDLEKIGALKEKIAARFFCREEYAAIFSERTEEARTELFYRYWVLKESFMKATRRGMALPMDSFCIRMGEPPVLTRQPEEFPEQYHYAEYKIQGLPYRMAVCSTDGEIDVRLHTELKL</sequence>
<comment type="similarity">
    <text evidence="1">Belongs to the P-Pant transferase superfamily. Gsp/Sfp/HetI/AcpT family.</text>
</comment>
<dbReference type="Proteomes" id="UP000824243">
    <property type="component" value="Unassembled WGS sequence"/>
</dbReference>
<dbReference type="GO" id="GO:0000287">
    <property type="term" value="F:magnesium ion binding"/>
    <property type="evidence" value="ECO:0007669"/>
    <property type="project" value="InterPro"/>
</dbReference>
<name>A0A9D1VZ20_9FIRM</name>
<evidence type="ECO:0000256" key="1">
    <source>
        <dbReference type="ARBA" id="ARBA00010990"/>
    </source>
</evidence>
<dbReference type="Gene3D" id="3.90.470.20">
    <property type="entry name" value="4'-phosphopantetheinyl transferase domain"/>
    <property type="match status" value="1"/>
</dbReference>
<protein>
    <submittedName>
        <fullName evidence="4">4'-phosphopantetheinyl transferase superfamily protein</fullName>
    </submittedName>
</protein>
<dbReference type="InterPro" id="IPR037143">
    <property type="entry name" value="4-PPantetheinyl_Trfase_dom_sf"/>
</dbReference>
<dbReference type="PANTHER" id="PTHR12215:SF10">
    <property type="entry name" value="L-AMINOADIPATE-SEMIALDEHYDE DEHYDROGENASE-PHOSPHOPANTETHEINYL TRANSFERASE"/>
    <property type="match status" value="1"/>
</dbReference>
<evidence type="ECO:0000313" key="4">
    <source>
        <dbReference type="EMBL" id="HIX49384.1"/>
    </source>
</evidence>
<dbReference type="PANTHER" id="PTHR12215">
    <property type="entry name" value="PHOSPHOPANTETHEINE TRANSFERASE"/>
    <property type="match status" value="1"/>
</dbReference>
<dbReference type="GO" id="GO:0008897">
    <property type="term" value="F:holo-[acyl-carrier-protein] synthase activity"/>
    <property type="evidence" value="ECO:0007669"/>
    <property type="project" value="InterPro"/>
</dbReference>
<dbReference type="SUPFAM" id="SSF56214">
    <property type="entry name" value="4'-phosphopantetheinyl transferase"/>
    <property type="match status" value="1"/>
</dbReference>
<dbReference type="InterPro" id="IPR050559">
    <property type="entry name" value="P-Pant_transferase_sf"/>
</dbReference>
<dbReference type="AlphaFoldDB" id="A0A9D1VZ20"/>
<dbReference type="GO" id="GO:0005829">
    <property type="term" value="C:cytosol"/>
    <property type="evidence" value="ECO:0007669"/>
    <property type="project" value="TreeGrafter"/>
</dbReference>
<keyword evidence="2 4" id="KW-0808">Transferase</keyword>
<reference evidence="4" key="2">
    <citation type="submission" date="2021-04" db="EMBL/GenBank/DDBJ databases">
        <authorList>
            <person name="Gilroy R."/>
        </authorList>
    </citation>
    <scope>NUCLEOTIDE SEQUENCE</scope>
    <source>
        <strain evidence="4">ChiSjej5B23-15282</strain>
    </source>
</reference>
<reference evidence="4" key="1">
    <citation type="journal article" date="2021" name="PeerJ">
        <title>Extensive microbial diversity within the chicken gut microbiome revealed by metagenomics and culture.</title>
        <authorList>
            <person name="Gilroy R."/>
            <person name="Ravi A."/>
            <person name="Getino M."/>
            <person name="Pursley I."/>
            <person name="Horton D.L."/>
            <person name="Alikhan N.F."/>
            <person name="Baker D."/>
            <person name="Gharbi K."/>
            <person name="Hall N."/>
            <person name="Watson M."/>
            <person name="Adriaenssens E.M."/>
            <person name="Foster-Nyarko E."/>
            <person name="Jarju S."/>
            <person name="Secka A."/>
            <person name="Antonio M."/>
            <person name="Oren A."/>
            <person name="Chaudhuri R.R."/>
            <person name="La Ragione R."/>
            <person name="Hildebrand F."/>
            <person name="Pallen M.J."/>
        </authorList>
    </citation>
    <scope>NUCLEOTIDE SEQUENCE</scope>
    <source>
        <strain evidence="4">ChiSjej5B23-15282</strain>
    </source>
</reference>
<organism evidence="4 5">
    <name type="scientific">Candidatus Mediterraneibacter caccavium</name>
    <dbReference type="NCBI Taxonomy" id="2838661"/>
    <lineage>
        <taxon>Bacteria</taxon>
        <taxon>Bacillati</taxon>
        <taxon>Bacillota</taxon>
        <taxon>Clostridia</taxon>
        <taxon>Lachnospirales</taxon>
        <taxon>Lachnospiraceae</taxon>
        <taxon>Mediterraneibacter</taxon>
    </lineage>
</organism>
<dbReference type="EMBL" id="DXFA01000173">
    <property type="protein sequence ID" value="HIX49384.1"/>
    <property type="molecule type" value="Genomic_DNA"/>
</dbReference>
<feature type="domain" description="4'-phosphopantetheinyl transferase" evidence="3">
    <location>
        <begin position="88"/>
        <end position="192"/>
    </location>
</feature>
<accession>A0A9D1VZ20</accession>
<evidence type="ECO:0000256" key="2">
    <source>
        <dbReference type="ARBA" id="ARBA00022679"/>
    </source>
</evidence>
<comment type="caution">
    <text evidence="4">The sequence shown here is derived from an EMBL/GenBank/DDBJ whole genome shotgun (WGS) entry which is preliminary data.</text>
</comment>
<gene>
    <name evidence="4" type="ORF">H9981_10320</name>
</gene>
<evidence type="ECO:0000259" key="3">
    <source>
        <dbReference type="Pfam" id="PF01648"/>
    </source>
</evidence>
<dbReference type="InterPro" id="IPR008278">
    <property type="entry name" value="4-PPantetheinyl_Trfase_dom"/>
</dbReference>
<proteinExistence type="inferred from homology"/>
<evidence type="ECO:0000313" key="5">
    <source>
        <dbReference type="Proteomes" id="UP000824243"/>
    </source>
</evidence>